<feature type="region of interest" description="Disordered" evidence="5">
    <location>
        <begin position="223"/>
        <end position="279"/>
    </location>
</feature>
<dbReference type="Proteomes" id="UP000027265">
    <property type="component" value="Unassembled WGS sequence"/>
</dbReference>
<evidence type="ECO:0000313" key="7">
    <source>
        <dbReference type="EMBL" id="KDQ51714.1"/>
    </source>
</evidence>
<evidence type="ECO:0000256" key="4">
    <source>
        <dbReference type="ARBA" id="ARBA00023136"/>
    </source>
</evidence>
<dbReference type="OrthoDB" id="435607at2759"/>
<feature type="transmembrane region" description="Helical" evidence="6">
    <location>
        <begin position="92"/>
        <end position="113"/>
    </location>
</feature>
<keyword evidence="8" id="KW-1185">Reference proteome</keyword>
<proteinExistence type="predicted"/>
<evidence type="ECO:0000256" key="3">
    <source>
        <dbReference type="ARBA" id="ARBA00022989"/>
    </source>
</evidence>
<dbReference type="GO" id="GO:0055085">
    <property type="term" value="P:transmembrane transport"/>
    <property type="evidence" value="ECO:0007669"/>
    <property type="project" value="InterPro"/>
</dbReference>
<feature type="transmembrane region" description="Helical" evidence="6">
    <location>
        <begin position="379"/>
        <end position="403"/>
    </location>
</feature>
<keyword evidence="4 6" id="KW-0472">Membrane</keyword>
<evidence type="ECO:0000256" key="6">
    <source>
        <dbReference type="SAM" id="Phobius"/>
    </source>
</evidence>
<feature type="region of interest" description="Disordered" evidence="5">
    <location>
        <begin position="163"/>
        <end position="182"/>
    </location>
</feature>
<feature type="transmembrane region" description="Helical" evidence="6">
    <location>
        <begin position="456"/>
        <end position="476"/>
    </location>
</feature>
<dbReference type="HOGENOM" id="CLU_021924_1_0_1"/>
<dbReference type="PANTHER" id="PTHR31274:SF1">
    <property type="entry name" value="AGL149CP"/>
    <property type="match status" value="1"/>
</dbReference>
<dbReference type="EMBL" id="KL197746">
    <property type="protein sequence ID" value="KDQ51714.1"/>
    <property type="molecule type" value="Genomic_DNA"/>
</dbReference>
<feature type="transmembrane region" description="Helical" evidence="6">
    <location>
        <begin position="294"/>
        <end position="321"/>
    </location>
</feature>
<evidence type="ECO:0008006" key="9">
    <source>
        <dbReference type="Google" id="ProtNLM"/>
    </source>
</evidence>
<comment type="subcellular location">
    <subcellularLocation>
        <location evidence="1">Membrane</location>
        <topology evidence="1">Multi-pass membrane protein</topology>
    </subcellularLocation>
</comment>
<protein>
    <recommendedName>
        <fullName evidence="9">Auxin efflux carrier</fullName>
    </recommendedName>
</protein>
<name>A0A067PAA5_9AGAM</name>
<evidence type="ECO:0000256" key="5">
    <source>
        <dbReference type="SAM" id="MobiDB-lite"/>
    </source>
</evidence>
<feature type="transmembrane region" description="Helical" evidence="6">
    <location>
        <begin position="28"/>
        <end position="46"/>
    </location>
</feature>
<dbReference type="GO" id="GO:0016020">
    <property type="term" value="C:membrane"/>
    <property type="evidence" value="ECO:0007669"/>
    <property type="project" value="UniProtKB-SubCell"/>
</dbReference>
<dbReference type="InParanoid" id="A0A067PAA5"/>
<dbReference type="PANTHER" id="PTHR31274">
    <property type="entry name" value="PROTEIN ECM3"/>
    <property type="match status" value="1"/>
</dbReference>
<gene>
    <name evidence="7" type="ORF">JAAARDRAFT_62400</name>
</gene>
<evidence type="ECO:0000256" key="1">
    <source>
        <dbReference type="ARBA" id="ARBA00004141"/>
    </source>
</evidence>
<dbReference type="InterPro" id="IPR004776">
    <property type="entry name" value="Mem_transp_PIN-like"/>
</dbReference>
<evidence type="ECO:0000256" key="2">
    <source>
        <dbReference type="ARBA" id="ARBA00022692"/>
    </source>
</evidence>
<dbReference type="InterPro" id="IPR040254">
    <property type="entry name" value="Ecm3-like"/>
</dbReference>
<evidence type="ECO:0000313" key="8">
    <source>
        <dbReference type="Proteomes" id="UP000027265"/>
    </source>
</evidence>
<organism evidence="7 8">
    <name type="scientific">Jaapia argillacea MUCL 33604</name>
    <dbReference type="NCBI Taxonomy" id="933084"/>
    <lineage>
        <taxon>Eukaryota</taxon>
        <taxon>Fungi</taxon>
        <taxon>Dikarya</taxon>
        <taxon>Basidiomycota</taxon>
        <taxon>Agaricomycotina</taxon>
        <taxon>Agaricomycetes</taxon>
        <taxon>Agaricomycetidae</taxon>
        <taxon>Jaapiales</taxon>
        <taxon>Jaapiaceae</taxon>
        <taxon>Jaapia</taxon>
    </lineage>
</organism>
<reference evidence="8" key="1">
    <citation type="journal article" date="2014" name="Proc. Natl. Acad. Sci. U.S.A.">
        <title>Extensive sampling of basidiomycete genomes demonstrates inadequacy of the white-rot/brown-rot paradigm for wood decay fungi.</title>
        <authorList>
            <person name="Riley R."/>
            <person name="Salamov A.A."/>
            <person name="Brown D.W."/>
            <person name="Nagy L.G."/>
            <person name="Floudas D."/>
            <person name="Held B.W."/>
            <person name="Levasseur A."/>
            <person name="Lombard V."/>
            <person name="Morin E."/>
            <person name="Otillar R."/>
            <person name="Lindquist E.A."/>
            <person name="Sun H."/>
            <person name="LaButti K.M."/>
            <person name="Schmutz J."/>
            <person name="Jabbour D."/>
            <person name="Luo H."/>
            <person name="Baker S.E."/>
            <person name="Pisabarro A.G."/>
            <person name="Walton J.D."/>
            <person name="Blanchette R.A."/>
            <person name="Henrissat B."/>
            <person name="Martin F."/>
            <person name="Cullen D."/>
            <person name="Hibbett D.S."/>
            <person name="Grigoriev I.V."/>
        </authorList>
    </citation>
    <scope>NUCLEOTIDE SEQUENCE [LARGE SCALE GENOMIC DNA]</scope>
    <source>
        <strain evidence="8">MUCL 33604</strain>
    </source>
</reference>
<feature type="transmembrane region" description="Helical" evidence="6">
    <location>
        <begin position="55"/>
        <end position="72"/>
    </location>
</feature>
<keyword evidence="3 6" id="KW-1133">Transmembrane helix</keyword>
<dbReference type="AlphaFoldDB" id="A0A067PAA5"/>
<keyword evidence="2 6" id="KW-0812">Transmembrane</keyword>
<dbReference type="STRING" id="933084.A0A067PAA5"/>
<accession>A0A067PAA5</accession>
<sequence length="477" mass="51833">MNISLPCLIFSNIVPAFTQSNVSAIGPLMLLAYTYQISGFLMGLLIREMFYVPRNFWQGIVVMCGMSNWGNLPNSIVLTVTQLPPFNSATDPALGVSFVSIFIVSYHITFWVFGAANSLAWDYFPGVPQGEEAERKVPWHMKPIGGWISRVIFRRSPTLQDANSVFPTSEKQKDSSPVMDEEALDQASIHSEHFNEVGAMPSEFEKRPNADPDIQQLVRQNSRLSTATSFRSRRPSAGQPQLPSFRAPSQHRPYSQPPNTPQPPPTPNPSQYSISDPSPPPRFPPVLTKIFHPVVALITPITITLAVSLPVALITPLKALFVDTSSSGGPKWHGPDGRPPLAFVIDTATFLGTIAVPLALVLLGASFARLRLPRPISRLPIGAMIAVSVAKLFVLPVIGVFIVQAMVKGGLIPKDAIAERFVAMLLSGTPAAVNQLIVSQLYAPEGECDTLSAFLLAQYVLMFLSSSALTAVSLLLL</sequence>
<feature type="transmembrane region" description="Helical" evidence="6">
    <location>
        <begin position="341"/>
        <end position="367"/>
    </location>
</feature>
<dbReference type="Pfam" id="PF03547">
    <property type="entry name" value="Mem_trans"/>
    <property type="match status" value="1"/>
</dbReference>
<feature type="compositionally biased region" description="Pro residues" evidence="5">
    <location>
        <begin position="255"/>
        <end position="268"/>
    </location>
</feature>